<evidence type="ECO:0000256" key="1">
    <source>
        <dbReference type="SAM" id="MobiDB-lite"/>
    </source>
</evidence>
<protein>
    <submittedName>
        <fullName evidence="3">DUF2953 domain-containing protein</fullName>
    </submittedName>
</protein>
<evidence type="ECO:0000313" key="4">
    <source>
        <dbReference type="Proteomes" id="UP000252100"/>
    </source>
</evidence>
<keyword evidence="4" id="KW-1185">Reference proteome</keyword>
<evidence type="ECO:0000313" key="3">
    <source>
        <dbReference type="EMBL" id="AXF55970.1"/>
    </source>
</evidence>
<accession>A0A345BYD9</accession>
<dbReference type="AlphaFoldDB" id="A0A345BYD9"/>
<feature type="region of interest" description="Disordered" evidence="1">
    <location>
        <begin position="300"/>
        <end position="319"/>
    </location>
</feature>
<keyword evidence="2" id="KW-1133">Transmembrane helix</keyword>
<dbReference type="EMBL" id="CP031092">
    <property type="protein sequence ID" value="AXF55970.1"/>
    <property type="molecule type" value="Genomic_DNA"/>
</dbReference>
<reference evidence="3 4" key="1">
    <citation type="journal article" date="2018" name="J. Microbiol.">
        <title>Salicibibacter kimchii gen. nov., sp. nov., a moderately halophilic and alkalitolerant bacterium in the family Bacillaceae, isolated from kimchi.</title>
        <authorList>
            <person name="Jang J.Y."/>
            <person name="Oh Y.J."/>
            <person name="Lim S.K."/>
            <person name="Park H.K."/>
            <person name="Lee C."/>
            <person name="Kim J.Y."/>
            <person name="Lee M.A."/>
            <person name="Choi H.J."/>
        </authorList>
    </citation>
    <scope>NUCLEOTIDE SEQUENCE [LARGE SCALE GENOMIC DNA]</scope>
    <source>
        <strain evidence="3 4">NKC1-1</strain>
    </source>
</reference>
<dbReference type="InterPro" id="IPR021338">
    <property type="entry name" value="DUF2953"/>
</dbReference>
<name>A0A345BYD9_9BACI</name>
<evidence type="ECO:0000256" key="2">
    <source>
        <dbReference type="SAM" id="Phobius"/>
    </source>
</evidence>
<dbReference type="Proteomes" id="UP000252100">
    <property type="component" value="Chromosome"/>
</dbReference>
<feature type="transmembrane region" description="Helical" evidence="2">
    <location>
        <begin position="92"/>
        <end position="111"/>
    </location>
</feature>
<proteinExistence type="predicted"/>
<dbReference type="Pfam" id="PF11167">
    <property type="entry name" value="DUF2953"/>
    <property type="match status" value="1"/>
</dbReference>
<keyword evidence="2" id="KW-0472">Membrane</keyword>
<dbReference type="KEGG" id="rue:DT065_07980"/>
<organism evidence="3 4">
    <name type="scientific">Salicibibacter kimchii</name>
    <dbReference type="NCBI Taxonomy" id="2099786"/>
    <lineage>
        <taxon>Bacteria</taxon>
        <taxon>Bacillati</taxon>
        <taxon>Bacillota</taxon>
        <taxon>Bacilli</taxon>
        <taxon>Bacillales</taxon>
        <taxon>Bacillaceae</taxon>
        <taxon>Salicibibacter</taxon>
    </lineage>
</organism>
<feature type="compositionally biased region" description="Basic and acidic residues" evidence="1">
    <location>
        <begin position="309"/>
        <end position="319"/>
    </location>
</feature>
<gene>
    <name evidence="3" type="ORF">DT065_07980</name>
</gene>
<sequence>MPPDSYCIFSMAYQIESMHMVSVIRYSERCPCSSERLPGYAENKTTHVIRNPRTLIRKRRIKIRNELPFFRKTPVLSFVDMTILTIKTVIAMIWMFIGFIIVLLLGLCLLIRVRVHVSYTQEGRDNEGSLTVSIFRGVIKKRWEIPSIKMDDDSFSVDYDVQTSDTFRKKKTKKLDKKGTPTDLEKQKETIQSTFDNVTGFTKIVRRFLQNIHMHEFRWETVLGTGDAAATGTLSGFAWTGKSAIFALIAKMIKVRHLPHLNVTPVFQASFFRTSISCIVSFSVGNAIRGMIRVLMHVRKGKQRQPKHNPQDRTVSKEA</sequence>
<keyword evidence="2" id="KW-0812">Transmembrane</keyword>